<feature type="site" description="Increases basicity of active site His" evidence="1">
    <location>
        <position position="141"/>
    </location>
</feature>
<dbReference type="InterPro" id="IPR020019">
    <property type="entry name" value="AcTrfase_PglD-like"/>
</dbReference>
<reference evidence="3 4" key="1">
    <citation type="submission" date="2018-03" db="EMBL/GenBank/DDBJ databases">
        <title>Genome sequence of Moorella humiferrea DSM 23265.</title>
        <authorList>
            <person name="Poehlein A."/>
            <person name="Daniel R."/>
        </authorList>
    </citation>
    <scope>NUCLEOTIDE SEQUENCE [LARGE SCALE GENOMIC DNA]</scope>
    <source>
        <strain evidence="3 4">DSM 23265</strain>
    </source>
</reference>
<gene>
    <name evidence="3" type="primary">epsM</name>
    <name evidence="3" type="ORF">MOHU_20870</name>
</gene>
<dbReference type="NCBIfam" id="TIGR03570">
    <property type="entry name" value="NeuD_NnaD"/>
    <property type="match status" value="1"/>
</dbReference>
<dbReference type="PANTHER" id="PTHR43300">
    <property type="entry name" value="ACETYLTRANSFERASE"/>
    <property type="match status" value="1"/>
</dbReference>
<feature type="active site" description="Proton acceptor" evidence="1">
    <location>
        <position position="140"/>
    </location>
</feature>
<dbReference type="RefSeq" id="WP_106006006.1">
    <property type="nucleotide sequence ID" value="NZ_CP136419.1"/>
</dbReference>
<evidence type="ECO:0000313" key="3">
    <source>
        <dbReference type="EMBL" id="PRR70296.1"/>
    </source>
</evidence>
<comment type="caution">
    <text evidence="3">The sequence shown here is derived from an EMBL/GenBank/DDBJ whole genome shotgun (WGS) entry which is preliminary data.</text>
</comment>
<dbReference type="InterPro" id="IPR001451">
    <property type="entry name" value="Hexapep"/>
</dbReference>
<dbReference type="CDD" id="cd03360">
    <property type="entry name" value="LbH_AT_putative"/>
    <property type="match status" value="1"/>
</dbReference>
<keyword evidence="3" id="KW-0012">Acyltransferase</keyword>
<dbReference type="Pfam" id="PF17836">
    <property type="entry name" value="PglD_N"/>
    <property type="match status" value="1"/>
</dbReference>
<dbReference type="EC" id="2.3.1.-" evidence="3"/>
<dbReference type="GO" id="GO:0016746">
    <property type="term" value="F:acyltransferase activity"/>
    <property type="evidence" value="ECO:0007669"/>
    <property type="project" value="UniProtKB-KW"/>
</dbReference>
<dbReference type="AlphaFoldDB" id="A0A2T0AN51"/>
<proteinExistence type="predicted"/>
<dbReference type="Gene3D" id="2.160.10.10">
    <property type="entry name" value="Hexapeptide repeat proteins"/>
    <property type="match status" value="2"/>
</dbReference>
<dbReference type="PANTHER" id="PTHR43300:SF7">
    <property type="entry name" value="UDP-N-ACETYLBACILLOSAMINE N-ACETYLTRANSFERASE"/>
    <property type="match status" value="1"/>
</dbReference>
<dbReference type="InterPro" id="IPR050179">
    <property type="entry name" value="Trans_hexapeptide_repeat"/>
</dbReference>
<keyword evidence="3" id="KW-0808">Transferase</keyword>
<dbReference type="InterPro" id="IPR041561">
    <property type="entry name" value="PglD_N"/>
</dbReference>
<dbReference type="Gene3D" id="3.40.50.20">
    <property type="match status" value="1"/>
</dbReference>
<feature type="domain" description="PglD N-terminal" evidence="2">
    <location>
        <begin position="5"/>
        <end position="85"/>
    </location>
</feature>
<protein>
    <submittedName>
        <fullName evidence="3">Putative acetyltransferase EpsM</fullName>
        <ecNumber evidence="3">2.3.1.-</ecNumber>
    </submittedName>
</protein>
<dbReference type="SUPFAM" id="SSF51161">
    <property type="entry name" value="Trimeric LpxA-like enzymes"/>
    <property type="match status" value="1"/>
</dbReference>
<dbReference type="EMBL" id="PVXM01000049">
    <property type="protein sequence ID" value="PRR70296.1"/>
    <property type="molecule type" value="Genomic_DNA"/>
</dbReference>
<keyword evidence="4" id="KW-1185">Reference proteome</keyword>
<evidence type="ECO:0000313" key="4">
    <source>
        <dbReference type="Proteomes" id="UP000238415"/>
    </source>
</evidence>
<sequence length="211" mass="21898">MPLPIVLIGAGGHAKVVADIIRKTRAYEIIGCTDPCKDNALISWGIKYLGTDEILPDLLQTGVNRAAMGIAGFNNTIRRRLYEKIRELGFNFPVLCHPAANIAPGVRLSEASIIMAAAVINPDVTIGENVIINTGAIIEHDCIIGHSAQIGPGAILCGGVIIEEGAFIGAGACIIQGKRIGRGAIIGSGAIVIQDVPAGVTVVGNPARIKP</sequence>
<organism evidence="3 4">
    <name type="scientific">Neomoorella humiferrea</name>
    <dbReference type="NCBI Taxonomy" id="676965"/>
    <lineage>
        <taxon>Bacteria</taxon>
        <taxon>Bacillati</taxon>
        <taxon>Bacillota</taxon>
        <taxon>Clostridia</taxon>
        <taxon>Neomoorellales</taxon>
        <taxon>Neomoorellaceae</taxon>
        <taxon>Neomoorella</taxon>
    </lineage>
</organism>
<name>A0A2T0AN51_9FIRM</name>
<dbReference type="Pfam" id="PF00132">
    <property type="entry name" value="Hexapep"/>
    <property type="match status" value="1"/>
</dbReference>
<accession>A0A2T0AN51</accession>
<dbReference type="Proteomes" id="UP000238415">
    <property type="component" value="Unassembled WGS sequence"/>
</dbReference>
<evidence type="ECO:0000256" key="1">
    <source>
        <dbReference type="PIRSR" id="PIRSR620019-1"/>
    </source>
</evidence>
<evidence type="ECO:0000259" key="2">
    <source>
        <dbReference type="Pfam" id="PF17836"/>
    </source>
</evidence>
<dbReference type="OrthoDB" id="9801456at2"/>
<dbReference type="InterPro" id="IPR011004">
    <property type="entry name" value="Trimer_LpxA-like_sf"/>
</dbReference>